<organism evidence="1 2">
    <name type="scientific">Brassica oleracea var. oleracea</name>
    <dbReference type="NCBI Taxonomy" id="109376"/>
    <lineage>
        <taxon>Eukaryota</taxon>
        <taxon>Viridiplantae</taxon>
        <taxon>Streptophyta</taxon>
        <taxon>Embryophyta</taxon>
        <taxon>Tracheophyta</taxon>
        <taxon>Spermatophyta</taxon>
        <taxon>Magnoliopsida</taxon>
        <taxon>eudicotyledons</taxon>
        <taxon>Gunneridae</taxon>
        <taxon>Pentapetalae</taxon>
        <taxon>rosids</taxon>
        <taxon>malvids</taxon>
        <taxon>Brassicales</taxon>
        <taxon>Brassicaceae</taxon>
        <taxon>Brassiceae</taxon>
        <taxon>Brassica</taxon>
    </lineage>
</organism>
<reference evidence="1 2" key="1">
    <citation type="journal article" date="2014" name="Genome Biol.">
        <title>Transcriptome and methylome profiling reveals relics of genome dominance in the mesopolyploid Brassica oleracea.</title>
        <authorList>
            <person name="Parkin I.A."/>
            <person name="Koh C."/>
            <person name="Tang H."/>
            <person name="Robinson S.J."/>
            <person name="Kagale S."/>
            <person name="Clarke W.E."/>
            <person name="Town C.D."/>
            <person name="Nixon J."/>
            <person name="Krishnakumar V."/>
            <person name="Bidwell S.L."/>
            <person name="Denoeud F."/>
            <person name="Belcram H."/>
            <person name="Links M.G."/>
            <person name="Just J."/>
            <person name="Clarke C."/>
            <person name="Bender T."/>
            <person name="Huebert T."/>
            <person name="Mason A.S."/>
            <person name="Pires J.C."/>
            <person name="Barker G."/>
            <person name="Moore J."/>
            <person name="Walley P.G."/>
            <person name="Manoli S."/>
            <person name="Batley J."/>
            <person name="Edwards D."/>
            <person name="Nelson M.N."/>
            <person name="Wang X."/>
            <person name="Paterson A.H."/>
            <person name="King G."/>
            <person name="Bancroft I."/>
            <person name="Chalhoub B."/>
            <person name="Sharpe A.G."/>
        </authorList>
    </citation>
    <scope>NUCLEOTIDE SEQUENCE</scope>
    <source>
        <strain evidence="1 2">cv. TO1000</strain>
    </source>
</reference>
<dbReference type="Proteomes" id="UP000032141">
    <property type="component" value="Chromosome C5"/>
</dbReference>
<protein>
    <submittedName>
        <fullName evidence="1">Uncharacterized protein</fullName>
    </submittedName>
</protein>
<reference evidence="1" key="2">
    <citation type="submission" date="2015-03" db="UniProtKB">
        <authorList>
            <consortium name="EnsemblPlants"/>
        </authorList>
    </citation>
    <scope>IDENTIFICATION</scope>
</reference>
<accession>A0A0D3CJP1</accession>
<proteinExistence type="predicted"/>
<evidence type="ECO:0000313" key="1">
    <source>
        <dbReference type="EnsemblPlants" id="Bo5g126320.1"/>
    </source>
</evidence>
<name>A0A0D3CJP1_BRAOL</name>
<dbReference type="Gramene" id="Bo5g126320.1">
    <property type="protein sequence ID" value="Bo5g126320.1"/>
    <property type="gene ID" value="Bo5g126320"/>
</dbReference>
<dbReference type="AlphaFoldDB" id="A0A0D3CJP1"/>
<sequence>MFLALSNSGSKPLKMIDFQLLLAQLKADLCTQTVVTRVLCFWEARLSKRGCADGVDMVVMDEKRRNQNFWLWECHVSIRFTEHTKFVELAATINLIPLKMFWFYLVGEVKGMKIIFNDETQTTEHIMAGLQIDREVITILLGWIMLVVAEGGDVDPALPPVEHVLAESPDENESITEDKREGKPHCLISQPKELQSFTLFSIAVAVFFFHL</sequence>
<dbReference type="EnsemblPlants" id="Bo5g126320.1">
    <property type="protein sequence ID" value="Bo5g126320.1"/>
    <property type="gene ID" value="Bo5g126320"/>
</dbReference>
<keyword evidence="2" id="KW-1185">Reference proteome</keyword>
<evidence type="ECO:0000313" key="2">
    <source>
        <dbReference type="Proteomes" id="UP000032141"/>
    </source>
</evidence>
<dbReference type="HOGENOM" id="CLU_1306404_0_0_1"/>